<dbReference type="AlphaFoldDB" id="A2WNP4"/>
<evidence type="ECO:0000313" key="2">
    <source>
        <dbReference type="Proteomes" id="UP000007015"/>
    </source>
</evidence>
<dbReference type="EMBL" id="CM000126">
    <property type="protein sequence ID" value="EAY73590.1"/>
    <property type="molecule type" value="Genomic_DNA"/>
</dbReference>
<keyword evidence="2" id="KW-1185">Reference proteome</keyword>
<reference evidence="1 2" key="1">
    <citation type="journal article" date="2005" name="PLoS Biol.">
        <title>The genomes of Oryza sativa: a history of duplications.</title>
        <authorList>
            <person name="Yu J."/>
            <person name="Wang J."/>
            <person name="Lin W."/>
            <person name="Li S."/>
            <person name="Li H."/>
            <person name="Zhou J."/>
            <person name="Ni P."/>
            <person name="Dong W."/>
            <person name="Hu S."/>
            <person name="Zeng C."/>
            <person name="Zhang J."/>
            <person name="Zhang Y."/>
            <person name="Li R."/>
            <person name="Xu Z."/>
            <person name="Li S."/>
            <person name="Li X."/>
            <person name="Zheng H."/>
            <person name="Cong L."/>
            <person name="Lin L."/>
            <person name="Yin J."/>
            <person name="Geng J."/>
            <person name="Li G."/>
            <person name="Shi J."/>
            <person name="Liu J."/>
            <person name="Lv H."/>
            <person name="Li J."/>
            <person name="Wang J."/>
            <person name="Deng Y."/>
            <person name="Ran L."/>
            <person name="Shi X."/>
            <person name="Wang X."/>
            <person name="Wu Q."/>
            <person name="Li C."/>
            <person name="Ren X."/>
            <person name="Wang J."/>
            <person name="Wang X."/>
            <person name="Li D."/>
            <person name="Liu D."/>
            <person name="Zhang X."/>
            <person name="Ji Z."/>
            <person name="Zhao W."/>
            <person name="Sun Y."/>
            <person name="Zhang Z."/>
            <person name="Bao J."/>
            <person name="Han Y."/>
            <person name="Dong L."/>
            <person name="Ji J."/>
            <person name="Chen P."/>
            <person name="Wu S."/>
            <person name="Liu J."/>
            <person name="Xiao Y."/>
            <person name="Bu D."/>
            <person name="Tan J."/>
            <person name="Yang L."/>
            <person name="Ye C."/>
            <person name="Zhang J."/>
            <person name="Xu J."/>
            <person name="Zhou Y."/>
            <person name="Yu Y."/>
            <person name="Zhang B."/>
            <person name="Zhuang S."/>
            <person name="Wei H."/>
            <person name="Liu B."/>
            <person name="Lei M."/>
            <person name="Yu H."/>
            <person name="Li Y."/>
            <person name="Xu H."/>
            <person name="Wei S."/>
            <person name="He X."/>
            <person name="Fang L."/>
            <person name="Zhang Z."/>
            <person name="Zhang Y."/>
            <person name="Huang X."/>
            <person name="Su Z."/>
            <person name="Tong W."/>
            <person name="Li J."/>
            <person name="Tong Z."/>
            <person name="Li S."/>
            <person name="Ye J."/>
            <person name="Wang L."/>
            <person name="Fang L."/>
            <person name="Lei T."/>
            <person name="Chen C."/>
            <person name="Chen H."/>
            <person name="Xu Z."/>
            <person name="Li H."/>
            <person name="Huang H."/>
            <person name="Zhang F."/>
            <person name="Xu H."/>
            <person name="Li N."/>
            <person name="Zhao C."/>
            <person name="Li S."/>
            <person name="Dong L."/>
            <person name="Huang Y."/>
            <person name="Li L."/>
            <person name="Xi Y."/>
            <person name="Qi Q."/>
            <person name="Li W."/>
            <person name="Zhang B."/>
            <person name="Hu W."/>
            <person name="Zhang Y."/>
            <person name="Tian X."/>
            <person name="Jiao Y."/>
            <person name="Liang X."/>
            <person name="Jin J."/>
            <person name="Gao L."/>
            <person name="Zheng W."/>
            <person name="Hao B."/>
            <person name="Liu S."/>
            <person name="Wang W."/>
            <person name="Yuan L."/>
            <person name="Cao M."/>
            <person name="McDermott J."/>
            <person name="Samudrala R."/>
            <person name="Wang J."/>
            <person name="Wong G.K."/>
            <person name="Yang H."/>
        </authorList>
    </citation>
    <scope>NUCLEOTIDE SEQUENCE [LARGE SCALE GENOMIC DNA]</scope>
    <source>
        <strain evidence="2">cv. 93-11</strain>
    </source>
</reference>
<sequence length="159" mass="16138">MANTTSAAAAMLLSGPAASRDGAAAALLGHHHHHHPAAMFHQSFPYASTMATLSASAPFPTITLDLTQTPAGGAGAASLLHALHRPPVIHPGAAAQAMPFAVPPQLAMYLPQQRAAAAGLGGAGAARQPVGDGDGLFHSYWGISYNMLQALLYGTDITD</sequence>
<gene>
    <name evidence="1" type="ORF">OsI_01474</name>
</gene>
<name>A2WNP4_ORYSI</name>
<protein>
    <submittedName>
        <fullName evidence="1">Uncharacterized protein</fullName>
    </submittedName>
</protein>
<proteinExistence type="predicted"/>
<dbReference type="Gramene" id="BGIOSGA003307-TA">
    <property type="protein sequence ID" value="BGIOSGA003307-PA"/>
    <property type="gene ID" value="BGIOSGA003307"/>
</dbReference>
<dbReference type="HOGENOM" id="CLU_1663610_0_0_1"/>
<dbReference type="STRING" id="39946.A2WNP4"/>
<evidence type="ECO:0000313" key="1">
    <source>
        <dbReference type="EMBL" id="EAY73590.1"/>
    </source>
</evidence>
<organism evidence="1 2">
    <name type="scientific">Oryza sativa subsp. indica</name>
    <name type="common">Rice</name>
    <dbReference type="NCBI Taxonomy" id="39946"/>
    <lineage>
        <taxon>Eukaryota</taxon>
        <taxon>Viridiplantae</taxon>
        <taxon>Streptophyta</taxon>
        <taxon>Embryophyta</taxon>
        <taxon>Tracheophyta</taxon>
        <taxon>Spermatophyta</taxon>
        <taxon>Magnoliopsida</taxon>
        <taxon>Liliopsida</taxon>
        <taxon>Poales</taxon>
        <taxon>Poaceae</taxon>
        <taxon>BOP clade</taxon>
        <taxon>Oryzoideae</taxon>
        <taxon>Oryzeae</taxon>
        <taxon>Oryzinae</taxon>
        <taxon>Oryza</taxon>
        <taxon>Oryza sativa</taxon>
    </lineage>
</organism>
<dbReference type="Proteomes" id="UP000007015">
    <property type="component" value="Chromosome 1"/>
</dbReference>
<accession>A2WNP4</accession>